<sequence length="352" mass="36614">MKPPLMPDPYPRGPPPGPLPRSPAGPSPEVPPPEGGSTDPHRRGRRPVLLIVGLALFAIATGLFFLGRQADQAQQQEAVRLQPAAAIAPDPFTPSVAGPVPALRAVPPPPAPSPESGKVRVAGHYGSEPGLFGGTVKASTCDARRLANLLLRDPHKSQAWAGTLGLTTADLRPYLTGLTPAVVIVDTRVTGHHYREGRARPHQAVLQAGTAVLLDRYGVPRVRCATGDPLRPPAAVTKKVVYTGRSWRGFQAGGTVRVLPAHQPLDALVLTDVVTGERFIRPVGGTGATDRNVAGTPVSSGPLGTVAAVPVAAVGHTVTGLPLSVLAGKAWRAAEAPWTCCGNGRPEREESS</sequence>
<dbReference type="Proteomes" id="UP000048965">
    <property type="component" value="Unassembled WGS sequence"/>
</dbReference>
<dbReference type="Pfam" id="PF20568">
    <property type="entry name" value="DUF6777"/>
    <property type="match status" value="1"/>
</dbReference>
<gene>
    <name evidence="4" type="ORF">TPA0598_02_05940</name>
</gene>
<dbReference type="EMBL" id="BBNO01000002">
    <property type="protein sequence ID" value="GAO07355.1"/>
    <property type="molecule type" value="Genomic_DNA"/>
</dbReference>
<dbReference type="AlphaFoldDB" id="A0A0N7YKZ1"/>
<name>A0A0N7YKZ1_9ACTN</name>
<evidence type="ECO:0000256" key="2">
    <source>
        <dbReference type="SAM" id="Phobius"/>
    </source>
</evidence>
<keyword evidence="2" id="KW-1133">Transmembrane helix</keyword>
<proteinExistence type="predicted"/>
<keyword evidence="5" id="KW-1185">Reference proteome</keyword>
<evidence type="ECO:0000313" key="4">
    <source>
        <dbReference type="EMBL" id="GAO07355.1"/>
    </source>
</evidence>
<evidence type="ECO:0000259" key="3">
    <source>
        <dbReference type="Pfam" id="PF20568"/>
    </source>
</evidence>
<keyword evidence="2" id="KW-0812">Transmembrane</keyword>
<feature type="domain" description="DUF6777" evidence="3">
    <location>
        <begin position="126"/>
        <end position="284"/>
    </location>
</feature>
<feature type="region of interest" description="Disordered" evidence="1">
    <location>
        <begin position="1"/>
        <end position="43"/>
    </location>
</feature>
<feature type="transmembrane region" description="Helical" evidence="2">
    <location>
        <begin position="48"/>
        <end position="67"/>
    </location>
</feature>
<protein>
    <recommendedName>
        <fullName evidence="3">DUF6777 domain-containing protein</fullName>
    </recommendedName>
</protein>
<organism evidence="4 5">
    <name type="scientific">Streptomyces lydicamycinicus</name>
    <dbReference type="NCBI Taxonomy" id="1546107"/>
    <lineage>
        <taxon>Bacteria</taxon>
        <taxon>Bacillati</taxon>
        <taxon>Actinomycetota</taxon>
        <taxon>Actinomycetes</taxon>
        <taxon>Kitasatosporales</taxon>
        <taxon>Streptomycetaceae</taxon>
        <taxon>Streptomyces</taxon>
    </lineage>
</organism>
<evidence type="ECO:0000256" key="1">
    <source>
        <dbReference type="SAM" id="MobiDB-lite"/>
    </source>
</evidence>
<reference evidence="4 5" key="2">
    <citation type="journal article" date="2015" name="Stand. Genomic Sci.">
        <title>Draft genome sequence of marine-derived Streptomyces sp. TP-A0598, a producer of anti-MRSA antibiotic lydicamycins.</title>
        <authorList>
            <person name="Komaki H."/>
            <person name="Ichikawa N."/>
            <person name="Hosoyama A."/>
            <person name="Fujita N."/>
            <person name="Igarashi Y."/>
        </authorList>
    </citation>
    <scope>NUCLEOTIDE SEQUENCE [LARGE SCALE GENOMIC DNA]</scope>
    <source>
        <strain evidence="4 5">NBRC 110027</strain>
    </source>
</reference>
<feature type="compositionally biased region" description="Pro residues" evidence="1">
    <location>
        <begin position="1"/>
        <end position="34"/>
    </location>
</feature>
<evidence type="ECO:0000313" key="5">
    <source>
        <dbReference type="Proteomes" id="UP000048965"/>
    </source>
</evidence>
<reference evidence="5" key="1">
    <citation type="submission" date="2014-09" db="EMBL/GenBank/DDBJ databases">
        <title>Whole genome shotgun sequence of Streptomyces sp. NBRC 110027.</title>
        <authorList>
            <person name="Komaki H."/>
            <person name="Ichikawa N."/>
            <person name="Katano-Makiyama Y."/>
            <person name="Hosoyama A."/>
            <person name="Hashimoto M."/>
            <person name="Uohara A."/>
            <person name="Kitahashi Y."/>
            <person name="Ohji S."/>
            <person name="Kimura A."/>
            <person name="Yamazoe A."/>
            <person name="Igarashi Y."/>
            <person name="Fujita N."/>
        </authorList>
    </citation>
    <scope>NUCLEOTIDE SEQUENCE [LARGE SCALE GENOMIC DNA]</scope>
    <source>
        <strain evidence="5">NBRC 110027</strain>
    </source>
</reference>
<dbReference type="InterPro" id="IPR046704">
    <property type="entry name" value="DUF6777"/>
</dbReference>
<comment type="caution">
    <text evidence="4">The sequence shown here is derived from an EMBL/GenBank/DDBJ whole genome shotgun (WGS) entry which is preliminary data.</text>
</comment>
<keyword evidence="2" id="KW-0472">Membrane</keyword>
<accession>A0A0N7YKZ1</accession>